<protein>
    <submittedName>
        <fullName evidence="2">Alpha/beta hydrolase</fullName>
    </submittedName>
</protein>
<dbReference type="Pfam" id="PF12697">
    <property type="entry name" value="Abhydrolase_6"/>
    <property type="match status" value="1"/>
</dbReference>
<accession>A0ABT4SR58</accession>
<reference evidence="2 3" key="1">
    <citation type="submission" date="2022-11" db="EMBL/GenBank/DDBJ databases">
        <title>Nonomuraea corallina sp. nov., a new species of the genus Nonomuraea isolated from sea side sediment in Thai sea.</title>
        <authorList>
            <person name="Ngamcharungchit C."/>
            <person name="Matsumoto A."/>
            <person name="Suriyachadkun C."/>
            <person name="Panbangred W."/>
            <person name="Inahashi Y."/>
            <person name="Intra B."/>
        </authorList>
    </citation>
    <scope>NUCLEOTIDE SEQUENCE [LARGE SCALE GENOMIC DNA]</scope>
    <source>
        <strain evidence="2 3">DSM 43553</strain>
    </source>
</reference>
<name>A0ABT4SR58_9ACTN</name>
<keyword evidence="3" id="KW-1185">Reference proteome</keyword>
<evidence type="ECO:0000313" key="3">
    <source>
        <dbReference type="Proteomes" id="UP001212498"/>
    </source>
</evidence>
<organism evidence="2 3">
    <name type="scientific">Nonomuraea ferruginea</name>
    <dbReference type="NCBI Taxonomy" id="46174"/>
    <lineage>
        <taxon>Bacteria</taxon>
        <taxon>Bacillati</taxon>
        <taxon>Actinomycetota</taxon>
        <taxon>Actinomycetes</taxon>
        <taxon>Streptosporangiales</taxon>
        <taxon>Streptosporangiaceae</taxon>
        <taxon>Nonomuraea</taxon>
    </lineage>
</organism>
<dbReference type="PANTHER" id="PTHR43433:SF5">
    <property type="entry name" value="AB HYDROLASE-1 DOMAIN-CONTAINING PROTEIN"/>
    <property type="match status" value="1"/>
</dbReference>
<dbReference type="Proteomes" id="UP001212498">
    <property type="component" value="Unassembled WGS sequence"/>
</dbReference>
<evidence type="ECO:0000313" key="2">
    <source>
        <dbReference type="EMBL" id="MDA0639748.1"/>
    </source>
</evidence>
<evidence type="ECO:0000259" key="1">
    <source>
        <dbReference type="Pfam" id="PF12697"/>
    </source>
</evidence>
<dbReference type="InterPro" id="IPR029058">
    <property type="entry name" value="AB_hydrolase_fold"/>
</dbReference>
<dbReference type="RefSeq" id="WP_271275194.1">
    <property type="nucleotide sequence ID" value="NZ_BAABFD010000022.1"/>
</dbReference>
<comment type="caution">
    <text evidence="2">The sequence shown here is derived from an EMBL/GenBank/DDBJ whole genome shotgun (WGS) entry which is preliminary data.</text>
</comment>
<dbReference type="InterPro" id="IPR000073">
    <property type="entry name" value="AB_hydrolase_1"/>
</dbReference>
<dbReference type="Gene3D" id="3.40.50.1820">
    <property type="entry name" value="alpha/beta hydrolase"/>
    <property type="match status" value="1"/>
</dbReference>
<keyword evidence="2" id="KW-0378">Hydrolase</keyword>
<proteinExistence type="predicted"/>
<sequence length="256" mass="27427">MAGYVAVNGVRTWYDERGEGEPLVLLHGGFSDSRDFHGNLGALAGRFRVLLPERRGHGHTADVPGPITVELMAQDTIAFLDEVVGGPVRLVGYSAGATVALWVAVRRPDLVDRLVLISGAFDMEGMIVRPSGEGPLPPPLVEAYAEVSPDGADHLPVVVAKIVRAVAEDRGLKPADLGAVTCPALVMAADDDIVTLEHTVELYRSLPDGYLTVVPGTSHTLLQEKPDWCTRVVEDFLTTGPQPTWMPLRRSPASPS</sequence>
<dbReference type="PRINTS" id="PR00111">
    <property type="entry name" value="ABHYDROLASE"/>
</dbReference>
<gene>
    <name evidence="2" type="ORF">OUY24_03855</name>
</gene>
<dbReference type="EMBL" id="JAPNUD010000006">
    <property type="protein sequence ID" value="MDA0639748.1"/>
    <property type="molecule type" value="Genomic_DNA"/>
</dbReference>
<dbReference type="SUPFAM" id="SSF53474">
    <property type="entry name" value="alpha/beta-Hydrolases"/>
    <property type="match status" value="1"/>
</dbReference>
<dbReference type="PANTHER" id="PTHR43433">
    <property type="entry name" value="HYDROLASE, ALPHA/BETA FOLD FAMILY PROTEIN"/>
    <property type="match status" value="1"/>
</dbReference>
<dbReference type="GO" id="GO:0016787">
    <property type="term" value="F:hydrolase activity"/>
    <property type="evidence" value="ECO:0007669"/>
    <property type="project" value="UniProtKB-KW"/>
</dbReference>
<feature type="domain" description="AB hydrolase-1" evidence="1">
    <location>
        <begin position="23"/>
        <end position="229"/>
    </location>
</feature>
<dbReference type="InterPro" id="IPR050471">
    <property type="entry name" value="AB_hydrolase"/>
</dbReference>